<keyword evidence="2" id="KW-0862">Zinc</keyword>
<sequence>CHDHDSEMSWFCYSEEKPVCSACAVVGKCKEHKVKPVQQKASDIRNKLVDLCEKLQQKTSRIERHMTEVLPGKNQNVASAASSARELVIQRFNYIREACETEEQRLLEQVHAEEERAHQNILTQRAHWTHSSEKLTNVKSYLVDMLTTLEDQNLLKSQEEIFERAEEAEGLLEPKKSEQLNFNLNCIQSPLLHGLWASAFLISTTDVEDVQINEKTISPSLTLSEDKKTLTFVSKKIKTYQYCPERFNHWPNSVATKFFENGAHAWKVDIGKSCAFKLGICYGCHSRKGSGNDSRFGYNAFSWVFTHFDNEYSFFHDKKQWTVKLLKRPAQIGVLVDVEGGQLLFYDPDSCTIIYSYQTKFTAPVYPAFAVAHDSITIR</sequence>
<accession>H3BAG1</accession>
<dbReference type="OMA" id="NEARLGH"/>
<dbReference type="InParanoid" id="H3BAG1"/>
<dbReference type="STRING" id="7897.ENSLACP00000018882"/>
<evidence type="ECO:0000256" key="3">
    <source>
        <dbReference type="PROSITE-ProRule" id="PRU00024"/>
    </source>
</evidence>
<reference evidence="6" key="3">
    <citation type="submission" date="2025-09" db="UniProtKB">
        <authorList>
            <consortium name="Ensembl"/>
        </authorList>
    </citation>
    <scope>IDENTIFICATION</scope>
</reference>
<dbReference type="InterPro" id="IPR006574">
    <property type="entry name" value="PRY"/>
</dbReference>
<dbReference type="Proteomes" id="UP000008672">
    <property type="component" value="Unassembled WGS sequence"/>
</dbReference>
<keyword evidence="1 3" id="KW-0479">Metal-binding</keyword>
<reference evidence="7" key="1">
    <citation type="submission" date="2011-08" db="EMBL/GenBank/DDBJ databases">
        <title>The draft genome of Latimeria chalumnae.</title>
        <authorList>
            <person name="Di Palma F."/>
            <person name="Alfoldi J."/>
            <person name="Johnson J."/>
            <person name="Berlin A."/>
            <person name="Gnerre S."/>
            <person name="Jaffe D."/>
            <person name="MacCallum I."/>
            <person name="Young S."/>
            <person name="Walker B.J."/>
            <person name="Lander E."/>
            <person name="Lindblad-Toh K."/>
        </authorList>
    </citation>
    <scope>NUCLEOTIDE SEQUENCE [LARGE SCALE GENOMIC DNA]</scope>
    <source>
        <strain evidence="7">Wild caught</strain>
    </source>
</reference>
<dbReference type="InterPro" id="IPR000315">
    <property type="entry name" value="Znf_B-box"/>
</dbReference>
<keyword evidence="7" id="KW-1185">Reference proteome</keyword>
<reference evidence="6" key="2">
    <citation type="submission" date="2025-08" db="UniProtKB">
        <authorList>
            <consortium name="Ensembl"/>
        </authorList>
    </citation>
    <scope>IDENTIFICATION</scope>
</reference>
<evidence type="ECO:0000259" key="5">
    <source>
        <dbReference type="PROSITE" id="PS50188"/>
    </source>
</evidence>
<dbReference type="SUPFAM" id="SSF49899">
    <property type="entry name" value="Concanavalin A-like lectins/glucanases"/>
    <property type="match status" value="1"/>
</dbReference>
<dbReference type="Gene3D" id="3.30.160.60">
    <property type="entry name" value="Classic Zinc Finger"/>
    <property type="match status" value="1"/>
</dbReference>
<evidence type="ECO:0000256" key="2">
    <source>
        <dbReference type="ARBA" id="ARBA00022833"/>
    </source>
</evidence>
<dbReference type="PRINTS" id="PR01407">
    <property type="entry name" value="BUTYPHLNCDUF"/>
</dbReference>
<organism evidence="6 7">
    <name type="scientific">Latimeria chalumnae</name>
    <name type="common">Coelacanth</name>
    <dbReference type="NCBI Taxonomy" id="7897"/>
    <lineage>
        <taxon>Eukaryota</taxon>
        <taxon>Metazoa</taxon>
        <taxon>Chordata</taxon>
        <taxon>Craniata</taxon>
        <taxon>Vertebrata</taxon>
        <taxon>Euteleostomi</taxon>
        <taxon>Coelacanthiformes</taxon>
        <taxon>Coelacanthidae</taxon>
        <taxon>Latimeria</taxon>
    </lineage>
</organism>
<dbReference type="InterPro" id="IPR013320">
    <property type="entry name" value="ConA-like_dom_sf"/>
</dbReference>
<feature type="domain" description="B30.2/SPRY" evidence="5">
    <location>
        <begin position="190"/>
        <end position="379"/>
    </location>
</feature>
<dbReference type="GeneTree" id="ENSGT00940000161096"/>
<dbReference type="SUPFAM" id="SSF57845">
    <property type="entry name" value="B-box zinc-binding domain"/>
    <property type="match status" value="1"/>
</dbReference>
<dbReference type="InterPro" id="IPR003877">
    <property type="entry name" value="SPRY_dom"/>
</dbReference>
<keyword evidence="1 3" id="KW-0863">Zinc-finger</keyword>
<dbReference type="Pfam" id="PF13765">
    <property type="entry name" value="PRY"/>
    <property type="match status" value="1"/>
</dbReference>
<evidence type="ECO:0000313" key="7">
    <source>
        <dbReference type="Proteomes" id="UP000008672"/>
    </source>
</evidence>
<dbReference type="Pfam" id="PF00622">
    <property type="entry name" value="SPRY"/>
    <property type="match status" value="1"/>
</dbReference>
<evidence type="ECO:0000256" key="1">
    <source>
        <dbReference type="ARBA" id="ARBA00022771"/>
    </source>
</evidence>
<dbReference type="AlphaFoldDB" id="H3BAG1"/>
<proteinExistence type="predicted"/>
<dbReference type="Ensembl" id="ENSLACT00000019015.1">
    <property type="protein sequence ID" value="ENSLACP00000018882.1"/>
    <property type="gene ID" value="ENSLACG00000016615.1"/>
</dbReference>
<dbReference type="eggNOG" id="KOG2177">
    <property type="taxonomic scope" value="Eukaryota"/>
</dbReference>
<dbReference type="InterPro" id="IPR043136">
    <property type="entry name" value="B30.2/SPRY_sf"/>
</dbReference>
<dbReference type="EMBL" id="AFYH01057141">
    <property type="status" value="NOT_ANNOTATED_CDS"/>
    <property type="molecule type" value="Genomic_DNA"/>
</dbReference>
<dbReference type="InterPro" id="IPR050143">
    <property type="entry name" value="TRIM/RBCC"/>
</dbReference>
<name>H3BAG1_LATCH</name>
<dbReference type="PANTHER" id="PTHR24103">
    <property type="entry name" value="E3 UBIQUITIN-PROTEIN LIGASE TRIM"/>
    <property type="match status" value="1"/>
</dbReference>
<dbReference type="GO" id="GO:0008270">
    <property type="term" value="F:zinc ion binding"/>
    <property type="evidence" value="ECO:0007669"/>
    <property type="project" value="UniProtKB-KW"/>
</dbReference>
<dbReference type="CDD" id="cd19834">
    <property type="entry name" value="Bbox2_BSPRY"/>
    <property type="match status" value="1"/>
</dbReference>
<feature type="domain" description="B box-type" evidence="4">
    <location>
        <begin position="1"/>
        <end position="37"/>
    </location>
</feature>
<dbReference type="HOGENOM" id="CLU_050384_0_0_1"/>
<dbReference type="EMBL" id="AFYH01057142">
    <property type="status" value="NOT_ANNOTATED_CDS"/>
    <property type="molecule type" value="Genomic_DNA"/>
</dbReference>
<dbReference type="PROSITE" id="PS50188">
    <property type="entry name" value="B302_SPRY"/>
    <property type="match status" value="1"/>
</dbReference>
<gene>
    <name evidence="6" type="primary">BSPRY</name>
</gene>
<dbReference type="PROSITE" id="PS50119">
    <property type="entry name" value="ZF_BBOX"/>
    <property type="match status" value="1"/>
</dbReference>
<evidence type="ECO:0000259" key="4">
    <source>
        <dbReference type="PROSITE" id="PS50119"/>
    </source>
</evidence>
<dbReference type="Gene3D" id="2.60.120.920">
    <property type="match status" value="1"/>
</dbReference>
<dbReference type="FunCoup" id="H3BAG1">
    <property type="interactions" value="348"/>
</dbReference>
<dbReference type="InterPro" id="IPR001870">
    <property type="entry name" value="B30.2/SPRY"/>
</dbReference>
<dbReference type="SMART" id="SM00589">
    <property type="entry name" value="PRY"/>
    <property type="match status" value="1"/>
</dbReference>
<protein>
    <submittedName>
        <fullName evidence="6">B-box and SPRY domain containing</fullName>
    </submittedName>
</protein>
<dbReference type="InterPro" id="IPR003879">
    <property type="entry name" value="Butyrophylin_SPRY"/>
</dbReference>
<evidence type="ECO:0000313" key="6">
    <source>
        <dbReference type="Ensembl" id="ENSLACP00000018882.1"/>
    </source>
</evidence>